<gene>
    <name evidence="2" type="ORF">BJ508DRAFT_336708</name>
</gene>
<accession>A0A3N4HCK6</accession>
<name>A0A3N4HCK6_ASCIM</name>
<evidence type="ECO:0000256" key="1">
    <source>
        <dbReference type="SAM" id="MobiDB-lite"/>
    </source>
</evidence>
<dbReference type="EMBL" id="ML120032">
    <property type="protein sequence ID" value="RPA70858.1"/>
    <property type="molecule type" value="Genomic_DNA"/>
</dbReference>
<sequence length="310" mass="34774">MEEANSSESDVEEAHEEEGEEEDSDDGDEGTGSSDDSSEEDGDGSGDESQNENVPDENDTRDFESSPSSTPSELKHEDDFKDLDAEDENYVPSHSDEDEPHTDGQLSQAEEEEPMEESVAGSAKIPVDEDDFIIEDEAFESSDNQSDGTDFDGAIKTSNLPTHQTSNEVTYTLQEHMAPCGIPILAATIHDEIYGWLSLDDTAYRLLHKLFLSGHEIQLRLQWKYQQRVPRGGIRFVGTASWRAVCEDGIGIESYYRPRVFMVDHFLHYNPTRHDPAADTGIAGYERKSPVFRALREDDLQLEMERNKNG</sequence>
<dbReference type="AlphaFoldDB" id="A0A3N4HCK6"/>
<organism evidence="2 3">
    <name type="scientific">Ascobolus immersus RN42</name>
    <dbReference type="NCBI Taxonomy" id="1160509"/>
    <lineage>
        <taxon>Eukaryota</taxon>
        <taxon>Fungi</taxon>
        <taxon>Dikarya</taxon>
        <taxon>Ascomycota</taxon>
        <taxon>Pezizomycotina</taxon>
        <taxon>Pezizomycetes</taxon>
        <taxon>Pezizales</taxon>
        <taxon>Ascobolaceae</taxon>
        <taxon>Ascobolus</taxon>
    </lineage>
</organism>
<keyword evidence="3" id="KW-1185">Reference proteome</keyword>
<protein>
    <submittedName>
        <fullName evidence="2">Uncharacterized protein</fullName>
    </submittedName>
</protein>
<feature type="compositionally biased region" description="Acidic residues" evidence="1">
    <location>
        <begin position="1"/>
        <end position="29"/>
    </location>
</feature>
<feature type="compositionally biased region" description="Acidic residues" evidence="1">
    <location>
        <begin position="128"/>
        <end position="140"/>
    </location>
</feature>
<feature type="region of interest" description="Disordered" evidence="1">
    <location>
        <begin position="1"/>
        <end position="162"/>
    </location>
</feature>
<evidence type="ECO:0000313" key="2">
    <source>
        <dbReference type="EMBL" id="RPA70858.1"/>
    </source>
</evidence>
<proteinExistence type="predicted"/>
<evidence type="ECO:0000313" key="3">
    <source>
        <dbReference type="Proteomes" id="UP000275078"/>
    </source>
</evidence>
<feature type="compositionally biased region" description="Acidic residues" evidence="1">
    <location>
        <begin position="36"/>
        <end position="57"/>
    </location>
</feature>
<reference evidence="2 3" key="1">
    <citation type="journal article" date="2018" name="Nat. Ecol. Evol.">
        <title>Pezizomycetes genomes reveal the molecular basis of ectomycorrhizal truffle lifestyle.</title>
        <authorList>
            <person name="Murat C."/>
            <person name="Payen T."/>
            <person name="Noel B."/>
            <person name="Kuo A."/>
            <person name="Morin E."/>
            <person name="Chen J."/>
            <person name="Kohler A."/>
            <person name="Krizsan K."/>
            <person name="Balestrini R."/>
            <person name="Da Silva C."/>
            <person name="Montanini B."/>
            <person name="Hainaut M."/>
            <person name="Levati E."/>
            <person name="Barry K.W."/>
            <person name="Belfiori B."/>
            <person name="Cichocki N."/>
            <person name="Clum A."/>
            <person name="Dockter R.B."/>
            <person name="Fauchery L."/>
            <person name="Guy J."/>
            <person name="Iotti M."/>
            <person name="Le Tacon F."/>
            <person name="Lindquist E.A."/>
            <person name="Lipzen A."/>
            <person name="Malagnac F."/>
            <person name="Mello A."/>
            <person name="Molinier V."/>
            <person name="Miyauchi S."/>
            <person name="Poulain J."/>
            <person name="Riccioni C."/>
            <person name="Rubini A."/>
            <person name="Sitrit Y."/>
            <person name="Splivallo R."/>
            <person name="Traeger S."/>
            <person name="Wang M."/>
            <person name="Zifcakova L."/>
            <person name="Wipf D."/>
            <person name="Zambonelli A."/>
            <person name="Paolocci F."/>
            <person name="Nowrousian M."/>
            <person name="Ottonello S."/>
            <person name="Baldrian P."/>
            <person name="Spatafora J.W."/>
            <person name="Henrissat B."/>
            <person name="Nagy L.G."/>
            <person name="Aury J.M."/>
            <person name="Wincker P."/>
            <person name="Grigoriev I.V."/>
            <person name="Bonfante P."/>
            <person name="Martin F.M."/>
        </authorList>
    </citation>
    <scope>NUCLEOTIDE SEQUENCE [LARGE SCALE GENOMIC DNA]</scope>
    <source>
        <strain evidence="2 3">RN42</strain>
    </source>
</reference>
<feature type="compositionally biased region" description="Basic and acidic residues" evidence="1">
    <location>
        <begin position="73"/>
        <end position="83"/>
    </location>
</feature>
<dbReference type="Proteomes" id="UP000275078">
    <property type="component" value="Unassembled WGS sequence"/>
</dbReference>